<dbReference type="GO" id="GO:0016491">
    <property type="term" value="F:oxidoreductase activity"/>
    <property type="evidence" value="ECO:0007669"/>
    <property type="project" value="UniProtKB-KW"/>
</dbReference>
<dbReference type="EMBL" id="FPJE01000031">
    <property type="protein sequence ID" value="SFW74052.1"/>
    <property type="molecule type" value="Genomic_DNA"/>
</dbReference>
<comment type="similarity">
    <text evidence="1">Belongs to the short-chain dehydrogenases/reductases (SDR) family.</text>
</comment>
<accession>A0A1K1RQH8</accession>
<evidence type="ECO:0000259" key="3">
    <source>
        <dbReference type="SMART" id="SM00822"/>
    </source>
</evidence>
<sequence length="262" mass="27464">MLIYLCHIQTINFIKMDFTDKNVVITGGSTGIGFATAKAFVRAGANVWITSRSAGNLEKASARIDSPKLKTVVSDTSALSGIAVLEKAVAESGNKVDVLFLNAGIATFKPIAQMTEADFDAQFNTNVKGLFFTLQQLMPHLADGASVVLTSSTVATAATLNSSVYSATKGAVNKIAQVAANELAERKIRVNMVSPGPTQTEGLDGVVSAEAKDYLAASTALQRLGRADEIANTVLFLASDHASFITGAELLVDGGAINYMLK</sequence>
<dbReference type="InterPro" id="IPR036291">
    <property type="entry name" value="NAD(P)-bd_dom_sf"/>
</dbReference>
<dbReference type="CDD" id="cd05233">
    <property type="entry name" value="SDR_c"/>
    <property type="match status" value="1"/>
</dbReference>
<evidence type="ECO:0000313" key="4">
    <source>
        <dbReference type="EMBL" id="SFW74052.1"/>
    </source>
</evidence>
<reference evidence="4 5" key="1">
    <citation type="submission" date="2016-11" db="EMBL/GenBank/DDBJ databases">
        <authorList>
            <person name="Jaros S."/>
            <person name="Januszkiewicz K."/>
            <person name="Wedrychowicz H."/>
        </authorList>
    </citation>
    <scope>NUCLEOTIDE SEQUENCE [LARGE SCALE GENOMIC DNA]</scope>
    <source>
        <strain evidence="4 5">CGMCC 1.12145</strain>
    </source>
</reference>
<dbReference type="AlphaFoldDB" id="A0A1K1RQH8"/>
<organism evidence="4 5">
    <name type="scientific">Sinomicrobium oceani</name>
    <dbReference type="NCBI Taxonomy" id="1150368"/>
    <lineage>
        <taxon>Bacteria</taxon>
        <taxon>Pseudomonadati</taxon>
        <taxon>Bacteroidota</taxon>
        <taxon>Flavobacteriia</taxon>
        <taxon>Flavobacteriales</taxon>
        <taxon>Flavobacteriaceae</taxon>
        <taxon>Sinomicrobium</taxon>
    </lineage>
</organism>
<dbReference type="SUPFAM" id="SSF51735">
    <property type="entry name" value="NAD(P)-binding Rossmann-fold domains"/>
    <property type="match status" value="1"/>
</dbReference>
<dbReference type="STRING" id="1150368.SAMN02927921_03845"/>
<dbReference type="Proteomes" id="UP000182248">
    <property type="component" value="Unassembled WGS sequence"/>
</dbReference>
<gene>
    <name evidence="4" type="ORF">SAMN02927921_03845</name>
</gene>
<name>A0A1K1RQH8_9FLAO</name>
<protein>
    <submittedName>
        <fullName evidence="4">NAD(P)-dependent dehydrogenase, short-chain alcohol dehydrogenase family</fullName>
    </submittedName>
</protein>
<keyword evidence="2" id="KW-0560">Oxidoreductase</keyword>
<evidence type="ECO:0000313" key="5">
    <source>
        <dbReference type="Proteomes" id="UP000182248"/>
    </source>
</evidence>
<dbReference type="InterPro" id="IPR002347">
    <property type="entry name" value="SDR_fam"/>
</dbReference>
<feature type="domain" description="Ketoreductase" evidence="3">
    <location>
        <begin position="21"/>
        <end position="187"/>
    </location>
</feature>
<dbReference type="SMART" id="SM00822">
    <property type="entry name" value="PKS_KR"/>
    <property type="match status" value="1"/>
</dbReference>
<dbReference type="Pfam" id="PF13561">
    <property type="entry name" value="adh_short_C2"/>
    <property type="match status" value="1"/>
</dbReference>
<evidence type="ECO:0000256" key="1">
    <source>
        <dbReference type="ARBA" id="ARBA00006484"/>
    </source>
</evidence>
<keyword evidence="5" id="KW-1185">Reference proteome</keyword>
<dbReference type="PANTHER" id="PTHR43477:SF1">
    <property type="entry name" value="DIHYDROANTICAPSIN 7-DEHYDROGENASE"/>
    <property type="match status" value="1"/>
</dbReference>
<dbReference type="InterPro" id="IPR057326">
    <property type="entry name" value="KR_dom"/>
</dbReference>
<dbReference type="InterPro" id="IPR051122">
    <property type="entry name" value="SDR_DHRS6-like"/>
</dbReference>
<proteinExistence type="inferred from homology"/>
<dbReference type="Gene3D" id="3.40.50.720">
    <property type="entry name" value="NAD(P)-binding Rossmann-like Domain"/>
    <property type="match status" value="1"/>
</dbReference>
<dbReference type="FunFam" id="3.40.50.720:FF:000084">
    <property type="entry name" value="Short-chain dehydrogenase reductase"/>
    <property type="match status" value="1"/>
</dbReference>
<dbReference type="PRINTS" id="PR00081">
    <property type="entry name" value="GDHRDH"/>
</dbReference>
<evidence type="ECO:0000256" key="2">
    <source>
        <dbReference type="ARBA" id="ARBA00023002"/>
    </source>
</evidence>
<dbReference type="PANTHER" id="PTHR43477">
    <property type="entry name" value="DIHYDROANTICAPSIN 7-DEHYDROGENASE"/>
    <property type="match status" value="1"/>
</dbReference>